<accession>A0A1R2CJF3</accession>
<dbReference type="GO" id="GO:0006606">
    <property type="term" value="P:protein import into nucleus"/>
    <property type="evidence" value="ECO:0007669"/>
    <property type="project" value="TreeGrafter"/>
</dbReference>
<gene>
    <name evidence="5" type="ORF">SteCoe_8706</name>
</gene>
<evidence type="ECO:0000256" key="3">
    <source>
        <dbReference type="ARBA" id="ARBA00023242"/>
    </source>
</evidence>
<comment type="subcellular location">
    <subcellularLocation>
        <location evidence="1">Nucleus</location>
    </subcellularLocation>
</comment>
<keyword evidence="3" id="KW-0539">Nucleus</keyword>
<evidence type="ECO:0000256" key="2">
    <source>
        <dbReference type="ARBA" id="ARBA00022448"/>
    </source>
</evidence>
<sequence length="1044" mass="119024">MNQGLSRLAECLSLTLKEDKSLRKAAEEELQNMSKSPQEYFTGLIELILASHPEISMQLKNSAALNLKKFIKERTDADITKEQRLYYALNIFSALISNNMDTMSRGALGYALGPLFSGQNEVLQSFIPTLLTAMNSESYSLLGACKAIKSIFSGFVYNPTLFPFFKKILPMMVGICGKLIGAIQQAVQNNDPRLALEHTDILYEWTCATNSILEYLDISAKENLKEVKDMSELAEAFKAIIYLSTNGTNFALSRVPYDPSTEFLISISPNQISIKLNQAKTQVFKALNIIIQYLVENKKKIMEDESSEKVLTAIGIDIPESPFVNVVSELLPWIVLSLQSICAHPECDNLLELEYVSELFVEFLFILTKLCTDNRLIQYFNDSYKNIILNICFPLLKCTLSDIENFKENPEEFVSLSSDICEKQESETVKSTAASLLESICTKIDGSLKYVISTALEIIDFTVTQNTQGIYPNLSEYPDCIILKTSEELRIETSLLAICVVSYIVAKRKDLLNAVEKIFTTFSNTLYTNGTYIIKNRLCMLIHYFAEYVFLEEDDIFKNLLLIVLNCSDPKINESSSVNIQASETLCHMLQEEDILTRIYTYIPEIIFKLIELIDYQNNKAFFEALQEIVTTNATIVLPYLDTLVPSLINKVIKFAQKKSKLSIIVVKCWNIIRALVECKSLTDEQALQLELKFVPLFEYIQNPKEIEFDDDIILFEVSVMRKCKVVTEVAWNIFKHLHLVQEKYDNTFVQLFQILNCYIYYGKNVLSGNIAFLHTISEMCGKCLFAIYKSKLNEATNAEGALIFQQLLYTFKGQLNEVLPSILAFAILKLSTPIKNTFFKARLLGIILSGFAYDCANTLAILKTSQTPTGQTYFEYVFQMIMENTKIFKHPYDKKVAISGLCSLFSNPSLSEMFVPVFQAMIEILGQTSKDHYPIKQNITIREDNSLSALKDVFKDFNSEEMEANLALTTFLNPLEDFDEYDYFKNMVKSLQQNDLAIFIRSLNEIQLKRLQEILQSKKVQIGENPANTDIRRIVKPKKRYNQ</sequence>
<dbReference type="SUPFAM" id="SSF48371">
    <property type="entry name" value="ARM repeat"/>
    <property type="match status" value="1"/>
</dbReference>
<comment type="caution">
    <text evidence="5">The sequence shown here is derived from an EMBL/GenBank/DDBJ whole genome shotgun (WGS) entry which is preliminary data.</text>
</comment>
<dbReference type="Gene3D" id="1.25.10.10">
    <property type="entry name" value="Leucine-rich Repeat Variant"/>
    <property type="match status" value="1"/>
</dbReference>
<keyword evidence="6" id="KW-1185">Reference proteome</keyword>
<proteinExistence type="predicted"/>
<dbReference type="PANTHER" id="PTHR10997">
    <property type="entry name" value="IMPORTIN-7, 8, 11"/>
    <property type="match status" value="1"/>
</dbReference>
<dbReference type="EMBL" id="MPUH01000132">
    <property type="protein sequence ID" value="OMJ89162.1"/>
    <property type="molecule type" value="Genomic_DNA"/>
</dbReference>
<dbReference type="InterPro" id="IPR001494">
    <property type="entry name" value="Importin-beta_N"/>
</dbReference>
<feature type="domain" description="Importin N-terminal" evidence="4">
    <location>
        <begin position="26"/>
        <end position="97"/>
    </location>
</feature>
<dbReference type="GO" id="GO:0005829">
    <property type="term" value="C:cytosol"/>
    <property type="evidence" value="ECO:0007669"/>
    <property type="project" value="TreeGrafter"/>
</dbReference>
<dbReference type="PROSITE" id="PS50166">
    <property type="entry name" value="IMPORTIN_B_NT"/>
    <property type="match status" value="1"/>
</dbReference>
<dbReference type="Proteomes" id="UP000187209">
    <property type="component" value="Unassembled WGS sequence"/>
</dbReference>
<dbReference type="GO" id="GO:0031267">
    <property type="term" value="F:small GTPase binding"/>
    <property type="evidence" value="ECO:0007669"/>
    <property type="project" value="InterPro"/>
</dbReference>
<evidence type="ECO:0000313" key="5">
    <source>
        <dbReference type="EMBL" id="OMJ89162.1"/>
    </source>
</evidence>
<dbReference type="InterPro" id="IPR011989">
    <property type="entry name" value="ARM-like"/>
</dbReference>
<dbReference type="OrthoDB" id="311990at2759"/>
<name>A0A1R2CJF3_9CILI</name>
<reference evidence="5 6" key="1">
    <citation type="submission" date="2016-11" db="EMBL/GenBank/DDBJ databases">
        <title>The macronuclear genome of Stentor coeruleus: a giant cell with tiny introns.</title>
        <authorList>
            <person name="Slabodnick M."/>
            <person name="Ruby J.G."/>
            <person name="Reiff S.B."/>
            <person name="Swart E.C."/>
            <person name="Gosai S."/>
            <person name="Prabakaran S."/>
            <person name="Witkowska E."/>
            <person name="Larue G.E."/>
            <person name="Fisher S."/>
            <person name="Freeman R.M."/>
            <person name="Gunawardena J."/>
            <person name="Chu W."/>
            <person name="Stover N.A."/>
            <person name="Gregory B.D."/>
            <person name="Nowacki M."/>
            <person name="Derisi J."/>
            <person name="Roy S.W."/>
            <person name="Marshall W.F."/>
            <person name="Sood P."/>
        </authorList>
    </citation>
    <scope>NUCLEOTIDE SEQUENCE [LARGE SCALE GENOMIC DNA]</scope>
    <source>
        <strain evidence="5">WM001</strain>
    </source>
</reference>
<dbReference type="InterPro" id="IPR016024">
    <property type="entry name" value="ARM-type_fold"/>
</dbReference>
<dbReference type="GO" id="GO:0005635">
    <property type="term" value="C:nuclear envelope"/>
    <property type="evidence" value="ECO:0007669"/>
    <property type="project" value="TreeGrafter"/>
</dbReference>
<evidence type="ECO:0000256" key="1">
    <source>
        <dbReference type="ARBA" id="ARBA00004123"/>
    </source>
</evidence>
<organism evidence="5 6">
    <name type="scientific">Stentor coeruleus</name>
    <dbReference type="NCBI Taxonomy" id="5963"/>
    <lineage>
        <taxon>Eukaryota</taxon>
        <taxon>Sar</taxon>
        <taxon>Alveolata</taxon>
        <taxon>Ciliophora</taxon>
        <taxon>Postciliodesmatophora</taxon>
        <taxon>Heterotrichea</taxon>
        <taxon>Heterotrichida</taxon>
        <taxon>Stentoridae</taxon>
        <taxon>Stentor</taxon>
    </lineage>
</organism>
<protein>
    <recommendedName>
        <fullName evidence="4">Importin N-terminal domain-containing protein</fullName>
    </recommendedName>
</protein>
<dbReference type="AlphaFoldDB" id="A0A1R2CJF3"/>
<evidence type="ECO:0000259" key="4">
    <source>
        <dbReference type="PROSITE" id="PS50166"/>
    </source>
</evidence>
<evidence type="ECO:0000313" key="6">
    <source>
        <dbReference type="Proteomes" id="UP000187209"/>
    </source>
</evidence>
<keyword evidence="2" id="KW-0813">Transport</keyword>